<sequence length="154" mass="17384">MPTITINDIEYNSYVTLEEANAYLNVKYGSNWSTYDDDKKKLLLVNATREIDKREYQGCKVEEDQPLKFPRIIGCKQTDENLVKQATMELADCISLSNTPGGTTNLQAIKSMKVGDTDIEFKDDAVLEDTATVAQGVIYQFLKPYLKGNAEVWL</sequence>
<accession>A0A9D9DQW9</accession>
<dbReference type="Proteomes" id="UP000823632">
    <property type="component" value="Unassembled WGS sequence"/>
</dbReference>
<name>A0A9D9DQW9_9BACT</name>
<organism evidence="2 3">
    <name type="scientific">Candidatus Scatousia excrementipullorum</name>
    <dbReference type="NCBI Taxonomy" id="2840936"/>
    <lineage>
        <taxon>Bacteria</taxon>
        <taxon>Candidatus Scatousia</taxon>
    </lineage>
</organism>
<proteinExistence type="predicted"/>
<gene>
    <name evidence="2" type="ORF">IAC76_05840</name>
</gene>
<evidence type="ECO:0000313" key="2">
    <source>
        <dbReference type="EMBL" id="MBO8430891.1"/>
    </source>
</evidence>
<reference evidence="2" key="1">
    <citation type="submission" date="2020-10" db="EMBL/GenBank/DDBJ databases">
        <authorList>
            <person name="Gilroy R."/>
        </authorList>
    </citation>
    <scope>NUCLEOTIDE SEQUENCE</scope>
    <source>
        <strain evidence="2">10192</strain>
    </source>
</reference>
<dbReference type="Pfam" id="PF20557">
    <property type="entry name" value="DnaT_2"/>
    <property type="match status" value="1"/>
</dbReference>
<evidence type="ECO:0000313" key="3">
    <source>
        <dbReference type="Proteomes" id="UP000823632"/>
    </source>
</evidence>
<reference evidence="2" key="2">
    <citation type="journal article" date="2021" name="PeerJ">
        <title>Extensive microbial diversity within the chicken gut microbiome revealed by metagenomics and culture.</title>
        <authorList>
            <person name="Gilroy R."/>
            <person name="Ravi A."/>
            <person name="Getino M."/>
            <person name="Pursley I."/>
            <person name="Horton D.L."/>
            <person name="Alikhan N.F."/>
            <person name="Baker D."/>
            <person name="Gharbi K."/>
            <person name="Hall N."/>
            <person name="Watson M."/>
            <person name="Adriaenssens E.M."/>
            <person name="Foster-Nyarko E."/>
            <person name="Jarju S."/>
            <person name="Secka A."/>
            <person name="Antonio M."/>
            <person name="Oren A."/>
            <person name="Chaudhuri R.R."/>
            <person name="La Ragione R."/>
            <person name="Hildebrand F."/>
            <person name="Pallen M.J."/>
        </authorList>
    </citation>
    <scope>NUCLEOTIDE SEQUENCE</scope>
    <source>
        <strain evidence="2">10192</strain>
    </source>
</reference>
<protein>
    <recommendedName>
        <fullName evidence="1">Putative DnaT-like domain-containing protein</fullName>
    </recommendedName>
</protein>
<evidence type="ECO:0000259" key="1">
    <source>
        <dbReference type="Pfam" id="PF20557"/>
    </source>
</evidence>
<dbReference type="AlphaFoldDB" id="A0A9D9DQW9"/>
<comment type="caution">
    <text evidence="2">The sequence shown here is derived from an EMBL/GenBank/DDBJ whole genome shotgun (WGS) entry which is preliminary data.</text>
</comment>
<dbReference type="EMBL" id="JADIND010000122">
    <property type="protein sequence ID" value="MBO8430891.1"/>
    <property type="molecule type" value="Genomic_DNA"/>
</dbReference>
<feature type="domain" description="Putative DnaT-like" evidence="1">
    <location>
        <begin position="10"/>
        <end position="149"/>
    </location>
</feature>
<dbReference type="InterPro" id="IPR046787">
    <property type="entry name" value="DnaT_2"/>
</dbReference>